<dbReference type="Proteomes" id="UP000025227">
    <property type="component" value="Unplaced"/>
</dbReference>
<sequence length="332" mass="37326">MLEDVKARARGYKLFGGELFRELQEEGIESMDDWNEYAKVTERDGELFAEICDVQTNVSHIRVCLASFPEMGKEDDLGPERGRKVETDDSGESRDTMNRMGHTSSRNESVQGPSRRQISQTGAPCGQGWRQRSEPSEEAIGTSGQDLLNVMALIQANAFVSPGVFKGNSHDNFKEFMRRFARKYRTVIFDEKTLLDIMVDAHLEGGAKTVFLSLPSSVREQGFDAVVRELRKLLANDSTAGRLRALTELRSLERRWDQTVTDFCVVLEKLGRQANSACSMKDKSLEHAQILLDNSTGWPEHVHLLSTLHRVKPTGAYDAVKERASTIEQLSI</sequence>
<dbReference type="OMA" id="ANSACSM"/>
<feature type="region of interest" description="Disordered" evidence="1">
    <location>
        <begin position="72"/>
        <end position="141"/>
    </location>
</feature>
<feature type="compositionally biased region" description="Basic and acidic residues" evidence="1">
    <location>
        <begin position="72"/>
        <end position="97"/>
    </location>
</feature>
<dbReference type="WBParaSite" id="HCON_00180120-00001">
    <property type="protein sequence ID" value="HCON_00180120-00001"/>
    <property type="gene ID" value="HCON_00180120"/>
</dbReference>
<organism evidence="2 3">
    <name type="scientific">Haemonchus contortus</name>
    <name type="common">Barber pole worm</name>
    <dbReference type="NCBI Taxonomy" id="6289"/>
    <lineage>
        <taxon>Eukaryota</taxon>
        <taxon>Metazoa</taxon>
        <taxon>Ecdysozoa</taxon>
        <taxon>Nematoda</taxon>
        <taxon>Chromadorea</taxon>
        <taxon>Rhabditida</taxon>
        <taxon>Rhabditina</taxon>
        <taxon>Rhabditomorpha</taxon>
        <taxon>Strongyloidea</taxon>
        <taxon>Trichostrongylidae</taxon>
        <taxon>Haemonchus</taxon>
    </lineage>
</organism>
<evidence type="ECO:0000256" key="1">
    <source>
        <dbReference type="SAM" id="MobiDB-lite"/>
    </source>
</evidence>
<name>A0A7I5EEJ0_HAECO</name>
<keyword evidence="2" id="KW-1185">Reference proteome</keyword>
<accession>A0A7I5EEJ0</accession>
<reference evidence="3" key="1">
    <citation type="submission" date="2020-12" db="UniProtKB">
        <authorList>
            <consortium name="WormBaseParasite"/>
        </authorList>
    </citation>
    <scope>IDENTIFICATION</scope>
    <source>
        <strain evidence="3">MHco3</strain>
    </source>
</reference>
<evidence type="ECO:0000313" key="3">
    <source>
        <dbReference type="WBParaSite" id="HCON_00180120-00001"/>
    </source>
</evidence>
<protein>
    <submittedName>
        <fullName evidence="3">SAM domain-containing protein</fullName>
    </submittedName>
</protein>
<dbReference type="OrthoDB" id="5860093at2759"/>
<proteinExistence type="predicted"/>
<feature type="compositionally biased region" description="Polar residues" evidence="1">
    <location>
        <begin position="101"/>
        <end position="122"/>
    </location>
</feature>
<dbReference type="AlphaFoldDB" id="A0A7I5EEJ0"/>
<evidence type="ECO:0000313" key="2">
    <source>
        <dbReference type="Proteomes" id="UP000025227"/>
    </source>
</evidence>